<accession>A0ABQ5Q4B4</accession>
<organism evidence="2 3">
    <name type="scientific">Geothrix rubra</name>
    <dbReference type="NCBI Taxonomy" id="2927977"/>
    <lineage>
        <taxon>Bacteria</taxon>
        <taxon>Pseudomonadati</taxon>
        <taxon>Acidobacteriota</taxon>
        <taxon>Holophagae</taxon>
        <taxon>Holophagales</taxon>
        <taxon>Holophagaceae</taxon>
        <taxon>Geothrix</taxon>
    </lineage>
</organism>
<dbReference type="RefSeq" id="WP_285723331.1">
    <property type="nucleotide sequence ID" value="NZ_BSDD01000001.1"/>
</dbReference>
<dbReference type="Gene3D" id="2.40.160.10">
    <property type="entry name" value="Porin"/>
    <property type="match status" value="1"/>
</dbReference>
<proteinExistence type="predicted"/>
<sequence length="379" mass="42257">MRGFHRYLALGAGLAAAFPLGAQGLAITTPQASMKFGVLFQPQYEAIGNQTLDGTTQNLYMRRMRLYILGNVGDKWEYWIDTDSPNMGKANADGTRNGMGPNGNLILQDAYITYKFTPNLKLDAGLTLMPLAHHNFQGATSLLGVDYSPYAFLSSAGLGNNVGRDTGLLLRGFAWNHLDFRLGVSEGKRAKEVTGQAIPTNNHVASNNAMRVSGRLQWNFFDLESTANAYYAGTYFGTKKIFSIGAGHDQQDDYKATAFDIFLDWPVGNDSVTFQADHWDWDGGTWIPTLTKRKNLFSEAGYRFGATNLMPYVRYEFQRPDVETTAVPKEDRLGGGLAWWIKGHTSNLKVQYLRIKPTAPGVSLNDYNQVNIQFQFFYL</sequence>
<reference evidence="2 3" key="1">
    <citation type="journal article" date="2023" name="Antonie Van Leeuwenhoek">
        <title>Mesoterricola silvestris gen. nov., sp. nov., Mesoterricola sediminis sp. nov., Geothrix oryzae sp. nov., Geothrix edaphica sp. nov., Geothrix rubra sp. nov., and Geothrix limicola sp. nov., six novel members of Acidobacteriota isolated from soils.</title>
        <authorList>
            <person name="Itoh H."/>
            <person name="Sugisawa Y."/>
            <person name="Mise K."/>
            <person name="Xu Z."/>
            <person name="Kuniyasu M."/>
            <person name="Ushijima N."/>
            <person name="Kawano K."/>
            <person name="Kobayashi E."/>
            <person name="Shiratori Y."/>
            <person name="Masuda Y."/>
            <person name="Senoo K."/>
        </authorList>
    </citation>
    <scope>NUCLEOTIDE SEQUENCE [LARGE SCALE GENOMIC DNA]</scope>
    <source>
        <strain evidence="2 3">Red803</strain>
    </source>
</reference>
<protein>
    <recommendedName>
        <fullName evidence="4">Porin</fullName>
    </recommendedName>
</protein>
<comment type="caution">
    <text evidence="2">The sequence shown here is derived from an EMBL/GenBank/DDBJ whole genome shotgun (WGS) entry which is preliminary data.</text>
</comment>
<keyword evidence="1" id="KW-0732">Signal</keyword>
<feature type="signal peptide" evidence="1">
    <location>
        <begin position="1"/>
        <end position="22"/>
    </location>
</feature>
<dbReference type="InterPro" id="IPR023614">
    <property type="entry name" value="Porin_dom_sf"/>
</dbReference>
<dbReference type="Proteomes" id="UP001165089">
    <property type="component" value="Unassembled WGS sequence"/>
</dbReference>
<dbReference type="EMBL" id="BSDD01000001">
    <property type="protein sequence ID" value="GLH69334.1"/>
    <property type="molecule type" value="Genomic_DNA"/>
</dbReference>
<name>A0ABQ5Q4B4_9BACT</name>
<dbReference type="Pfam" id="PF07396">
    <property type="entry name" value="Porin_O_P"/>
    <property type="match status" value="1"/>
</dbReference>
<evidence type="ECO:0000313" key="2">
    <source>
        <dbReference type="EMBL" id="GLH69334.1"/>
    </source>
</evidence>
<dbReference type="InterPro" id="IPR010870">
    <property type="entry name" value="Porin_O/P"/>
</dbReference>
<evidence type="ECO:0008006" key="4">
    <source>
        <dbReference type="Google" id="ProtNLM"/>
    </source>
</evidence>
<evidence type="ECO:0000256" key="1">
    <source>
        <dbReference type="SAM" id="SignalP"/>
    </source>
</evidence>
<gene>
    <name evidence="2" type="ORF">GETHPA_08670</name>
</gene>
<feature type="chain" id="PRO_5047322116" description="Porin" evidence="1">
    <location>
        <begin position="23"/>
        <end position="379"/>
    </location>
</feature>
<evidence type="ECO:0000313" key="3">
    <source>
        <dbReference type="Proteomes" id="UP001165089"/>
    </source>
</evidence>
<dbReference type="SUPFAM" id="SSF56935">
    <property type="entry name" value="Porins"/>
    <property type="match status" value="1"/>
</dbReference>
<keyword evidence="3" id="KW-1185">Reference proteome</keyword>